<keyword evidence="2" id="KW-0238">DNA-binding</keyword>
<feature type="domain" description="HTH araC/xylS-type" evidence="4">
    <location>
        <begin position="158"/>
        <end position="256"/>
    </location>
</feature>
<keyword evidence="6" id="KW-1185">Reference proteome</keyword>
<gene>
    <name evidence="5" type="ORF">DYU11_08160</name>
</gene>
<dbReference type="InterPro" id="IPR009057">
    <property type="entry name" value="Homeodomain-like_sf"/>
</dbReference>
<reference evidence="5 6" key="1">
    <citation type="submission" date="2018-08" db="EMBL/GenBank/DDBJ databases">
        <title>Fibrisoma montanum sp. nov., isolated from Danxia mountain soil.</title>
        <authorList>
            <person name="Huang Y."/>
        </authorList>
    </citation>
    <scope>NUCLEOTIDE SEQUENCE [LARGE SCALE GENOMIC DNA]</scope>
    <source>
        <strain evidence="5 6">HYT19</strain>
    </source>
</reference>
<accession>A0A418MEQ7</accession>
<evidence type="ECO:0000259" key="4">
    <source>
        <dbReference type="PROSITE" id="PS01124"/>
    </source>
</evidence>
<evidence type="ECO:0000256" key="1">
    <source>
        <dbReference type="ARBA" id="ARBA00023015"/>
    </source>
</evidence>
<dbReference type="SMART" id="SM00342">
    <property type="entry name" value="HTH_ARAC"/>
    <property type="match status" value="1"/>
</dbReference>
<dbReference type="GO" id="GO:0003700">
    <property type="term" value="F:DNA-binding transcription factor activity"/>
    <property type="evidence" value="ECO:0007669"/>
    <property type="project" value="InterPro"/>
</dbReference>
<comment type="caution">
    <text evidence="5">The sequence shown here is derived from an EMBL/GenBank/DDBJ whole genome shotgun (WGS) entry which is preliminary data.</text>
</comment>
<dbReference type="Pfam" id="PF12833">
    <property type="entry name" value="HTH_18"/>
    <property type="match status" value="1"/>
</dbReference>
<protein>
    <submittedName>
        <fullName evidence="5">AraC family transcriptional regulator</fullName>
    </submittedName>
</protein>
<dbReference type="RefSeq" id="WP_119667156.1">
    <property type="nucleotide sequence ID" value="NZ_QXED01000002.1"/>
</dbReference>
<dbReference type="EMBL" id="QXED01000002">
    <property type="protein sequence ID" value="RIV25271.1"/>
    <property type="molecule type" value="Genomic_DNA"/>
</dbReference>
<keyword evidence="3" id="KW-0804">Transcription</keyword>
<dbReference type="PANTHER" id="PTHR43280">
    <property type="entry name" value="ARAC-FAMILY TRANSCRIPTIONAL REGULATOR"/>
    <property type="match status" value="1"/>
</dbReference>
<dbReference type="Gene3D" id="1.10.10.60">
    <property type="entry name" value="Homeodomain-like"/>
    <property type="match status" value="1"/>
</dbReference>
<evidence type="ECO:0000313" key="6">
    <source>
        <dbReference type="Proteomes" id="UP000283523"/>
    </source>
</evidence>
<evidence type="ECO:0000256" key="3">
    <source>
        <dbReference type="ARBA" id="ARBA00023163"/>
    </source>
</evidence>
<dbReference type="InterPro" id="IPR046532">
    <property type="entry name" value="DUF6597"/>
</dbReference>
<dbReference type="SUPFAM" id="SSF46689">
    <property type="entry name" value="Homeodomain-like"/>
    <property type="match status" value="1"/>
</dbReference>
<dbReference type="Pfam" id="PF20240">
    <property type="entry name" value="DUF6597"/>
    <property type="match status" value="1"/>
</dbReference>
<dbReference type="OrthoDB" id="635259at2"/>
<evidence type="ECO:0000313" key="5">
    <source>
        <dbReference type="EMBL" id="RIV25271.1"/>
    </source>
</evidence>
<proteinExistence type="predicted"/>
<dbReference type="PANTHER" id="PTHR43280:SF2">
    <property type="entry name" value="HTH-TYPE TRANSCRIPTIONAL REGULATOR EXSA"/>
    <property type="match status" value="1"/>
</dbReference>
<keyword evidence="1" id="KW-0805">Transcription regulation</keyword>
<evidence type="ECO:0000256" key="2">
    <source>
        <dbReference type="ARBA" id="ARBA00023125"/>
    </source>
</evidence>
<name>A0A418MEQ7_9BACT</name>
<dbReference type="PROSITE" id="PS01124">
    <property type="entry name" value="HTH_ARAC_FAMILY_2"/>
    <property type="match status" value="1"/>
</dbReference>
<dbReference type="AlphaFoldDB" id="A0A418MEQ7"/>
<dbReference type="InterPro" id="IPR018060">
    <property type="entry name" value="HTH_AraC"/>
</dbReference>
<dbReference type="GO" id="GO:0043565">
    <property type="term" value="F:sequence-specific DNA binding"/>
    <property type="evidence" value="ECO:0007669"/>
    <property type="project" value="InterPro"/>
</dbReference>
<dbReference type="Proteomes" id="UP000283523">
    <property type="component" value="Unassembled WGS sequence"/>
</dbReference>
<organism evidence="5 6">
    <name type="scientific">Fibrisoma montanum</name>
    <dbReference type="NCBI Taxonomy" id="2305895"/>
    <lineage>
        <taxon>Bacteria</taxon>
        <taxon>Pseudomonadati</taxon>
        <taxon>Bacteroidota</taxon>
        <taxon>Cytophagia</taxon>
        <taxon>Cytophagales</taxon>
        <taxon>Spirosomataceae</taxon>
        <taxon>Fibrisoma</taxon>
    </lineage>
</organism>
<sequence>MEQSNVTLPPAALSHTVQAFWQVERNNPAPVVETIIPMGCVEIIFNLHNAPIRSQVGGTLYRLPRCFVNGYNTQPIAQQLPPQEQTFFGVVLNATALKRLFNITPDDFADCCTDMTLVESSIDSLWHQLGEHHTFAERVALFSTVLTQRLTSQDPREQAFNRFINGYANSTLSVAQVADMLCYSPRQLSRKLLALTGLNTEQTLLYKKYLHALNLIHYTSLSMTQIAYTCQFTDQAHFNKTFKTFTSLTPGTYRDRKSQLVGHLFENVR</sequence>